<dbReference type="Gene3D" id="3.30.559.10">
    <property type="entry name" value="Chloramphenicol acetyltransferase-like domain"/>
    <property type="match status" value="1"/>
</dbReference>
<feature type="non-terminal residue" evidence="2">
    <location>
        <position position="1"/>
    </location>
</feature>
<evidence type="ECO:0000259" key="1">
    <source>
        <dbReference type="Pfam" id="PF00668"/>
    </source>
</evidence>
<dbReference type="SUPFAM" id="SSF52777">
    <property type="entry name" value="CoA-dependent acyltransferases"/>
    <property type="match status" value="1"/>
</dbReference>
<evidence type="ECO:0000313" key="3">
    <source>
        <dbReference type="Proteomes" id="UP000037020"/>
    </source>
</evidence>
<evidence type="ECO:0000313" key="2">
    <source>
        <dbReference type="EMBL" id="KOG37920.1"/>
    </source>
</evidence>
<feature type="non-terminal residue" evidence="2">
    <location>
        <position position="94"/>
    </location>
</feature>
<proteinExistence type="predicted"/>
<dbReference type="Gene3D" id="3.30.559.30">
    <property type="entry name" value="Nonribosomal peptide synthetase, condensation domain"/>
    <property type="match status" value="1"/>
</dbReference>
<dbReference type="InterPro" id="IPR023213">
    <property type="entry name" value="CAT-like_dom_sf"/>
</dbReference>
<organism evidence="2 3">
    <name type="scientific">Streptomyces varsoviensis</name>
    <dbReference type="NCBI Taxonomy" id="67373"/>
    <lineage>
        <taxon>Bacteria</taxon>
        <taxon>Bacillati</taxon>
        <taxon>Actinomycetota</taxon>
        <taxon>Actinomycetes</taxon>
        <taxon>Kitasatosporales</taxon>
        <taxon>Streptomycetaceae</taxon>
        <taxon>Streptomyces</taxon>
    </lineage>
</organism>
<keyword evidence="3" id="KW-1185">Reference proteome</keyword>
<protein>
    <recommendedName>
        <fullName evidence="1">Condensation domain-containing protein</fullName>
    </recommendedName>
</protein>
<dbReference type="Pfam" id="PF00668">
    <property type="entry name" value="Condensation"/>
    <property type="match status" value="1"/>
</dbReference>
<reference evidence="2 3" key="1">
    <citation type="submission" date="2015-07" db="EMBL/GenBank/DDBJ databases">
        <authorList>
            <person name="Ju K.-S."/>
            <person name="Doroghazi J.R."/>
            <person name="Metcalf W.W."/>
        </authorList>
    </citation>
    <scope>NUCLEOTIDE SEQUENCE [LARGE SCALE GENOMIC DNA]</scope>
    <source>
        <strain evidence="2 3">NRRL B-3589</strain>
    </source>
</reference>
<dbReference type="PANTHER" id="PTHR45398:SF1">
    <property type="entry name" value="ENZYME, PUTATIVE (JCVI)-RELATED"/>
    <property type="match status" value="1"/>
</dbReference>
<name>A0ABR5IQV4_9ACTN</name>
<accession>A0ABR5IQV4</accession>
<dbReference type="EMBL" id="LGUT01004726">
    <property type="protein sequence ID" value="KOG37920.1"/>
    <property type="molecule type" value="Genomic_DNA"/>
</dbReference>
<sequence length="94" mass="10356">TLGDGRHRLVLTAHHLLLDGWSSPIVLRELFALYAGHGELPPVRPYTDHLKWLAAQDRSTAEAAWQKALAGFEEPTRVAPADAEHAVSDPLKVE</sequence>
<comment type="caution">
    <text evidence="2">The sequence shown here is derived from an EMBL/GenBank/DDBJ whole genome shotgun (WGS) entry which is preliminary data.</text>
</comment>
<dbReference type="PANTHER" id="PTHR45398">
    <property type="match status" value="1"/>
</dbReference>
<dbReference type="Proteomes" id="UP000037020">
    <property type="component" value="Unassembled WGS sequence"/>
</dbReference>
<feature type="domain" description="Condensation" evidence="1">
    <location>
        <begin position="3"/>
        <end position="86"/>
    </location>
</feature>
<gene>
    <name evidence="2" type="ORF">ADK38_47230</name>
</gene>
<dbReference type="InterPro" id="IPR001242">
    <property type="entry name" value="Condensation_dom"/>
</dbReference>